<dbReference type="RefSeq" id="WP_200350876.1">
    <property type="nucleotide sequence ID" value="NZ_BAABHZ010000006.1"/>
</dbReference>
<keyword evidence="1" id="KW-1133">Transmembrane helix</keyword>
<evidence type="ECO:0000313" key="3">
    <source>
        <dbReference type="Proteomes" id="UP000600139"/>
    </source>
</evidence>
<accession>A0A934VBG6</accession>
<protein>
    <submittedName>
        <fullName evidence="2">Uncharacterized protein</fullName>
    </submittedName>
</protein>
<keyword evidence="1" id="KW-0812">Transmembrane</keyword>
<proteinExistence type="predicted"/>
<gene>
    <name evidence="2" type="ORF">JIN84_09820</name>
</gene>
<dbReference type="AlphaFoldDB" id="A0A934VBG6"/>
<keyword evidence="3" id="KW-1185">Reference proteome</keyword>
<evidence type="ECO:0000256" key="1">
    <source>
        <dbReference type="SAM" id="Phobius"/>
    </source>
</evidence>
<keyword evidence="1" id="KW-0472">Membrane</keyword>
<reference evidence="2" key="1">
    <citation type="submission" date="2021-01" db="EMBL/GenBank/DDBJ databases">
        <title>Modified the classification status of verrucomicrobia.</title>
        <authorList>
            <person name="Feng X."/>
        </authorList>
    </citation>
    <scope>NUCLEOTIDE SEQUENCE</scope>
    <source>
        <strain evidence="2">JCM 18052</strain>
    </source>
</reference>
<name>A0A934VBG6_9BACT</name>
<sequence>MKHAPLPKTESRFAGTRRYYHRAGSNHPRTWDEWVGDTPPKSDKTRNWPKIIGIAAAVLALVAILAGLTSELV</sequence>
<evidence type="ECO:0000313" key="2">
    <source>
        <dbReference type="EMBL" id="MBK1815916.1"/>
    </source>
</evidence>
<comment type="caution">
    <text evidence="2">The sequence shown here is derived from an EMBL/GenBank/DDBJ whole genome shotgun (WGS) entry which is preliminary data.</text>
</comment>
<dbReference type="Proteomes" id="UP000600139">
    <property type="component" value="Unassembled WGS sequence"/>
</dbReference>
<feature type="transmembrane region" description="Helical" evidence="1">
    <location>
        <begin position="51"/>
        <end position="70"/>
    </location>
</feature>
<dbReference type="EMBL" id="JAENIK010000011">
    <property type="protein sequence ID" value="MBK1815916.1"/>
    <property type="molecule type" value="Genomic_DNA"/>
</dbReference>
<organism evidence="2 3">
    <name type="scientific">Luteolibacter yonseiensis</name>
    <dbReference type="NCBI Taxonomy" id="1144680"/>
    <lineage>
        <taxon>Bacteria</taxon>
        <taxon>Pseudomonadati</taxon>
        <taxon>Verrucomicrobiota</taxon>
        <taxon>Verrucomicrobiia</taxon>
        <taxon>Verrucomicrobiales</taxon>
        <taxon>Verrucomicrobiaceae</taxon>
        <taxon>Luteolibacter</taxon>
    </lineage>
</organism>